<dbReference type="PANTHER" id="PTHR16046">
    <property type="entry name" value="SMC5-SMC6 COMPLEX LOCALIZATION FACTOR 2"/>
    <property type="match status" value="1"/>
</dbReference>
<evidence type="ECO:0000313" key="1">
    <source>
        <dbReference type="EMBL" id="TKC44205.1"/>
    </source>
</evidence>
<proteinExistence type="predicted"/>
<reference evidence="2" key="1">
    <citation type="journal article" date="2019" name="IScience">
        <title>Narwhal Genome Reveals Long-Term Low Genetic Diversity despite Current Large Abundance Size.</title>
        <authorList>
            <person name="Westbury M.V."/>
            <person name="Petersen B."/>
            <person name="Garde E."/>
            <person name="Heide-Jorgensen M.P."/>
            <person name="Lorenzen E.D."/>
        </authorList>
    </citation>
    <scope>NUCLEOTIDE SEQUENCE [LARGE SCALE GENOMIC DNA]</scope>
</reference>
<feature type="non-terminal residue" evidence="1">
    <location>
        <position position="1"/>
    </location>
</feature>
<dbReference type="PANTHER" id="PTHR16046:SF11">
    <property type="entry name" value="PROTEIN FAM178B"/>
    <property type="match status" value="1"/>
</dbReference>
<evidence type="ECO:0008006" key="3">
    <source>
        <dbReference type="Google" id="ProtNLM"/>
    </source>
</evidence>
<evidence type="ECO:0000313" key="2">
    <source>
        <dbReference type="Proteomes" id="UP000308365"/>
    </source>
</evidence>
<accession>A0A4U1F4F5</accession>
<protein>
    <recommendedName>
        <fullName evidence="3">Protein FAM178B</fullName>
    </recommendedName>
</protein>
<comment type="caution">
    <text evidence="1">The sequence shown here is derived from an EMBL/GenBank/DDBJ whole genome shotgun (WGS) entry which is preliminary data.</text>
</comment>
<dbReference type="EMBL" id="RWIC01000410">
    <property type="protein sequence ID" value="TKC44205.1"/>
    <property type="molecule type" value="Genomic_DNA"/>
</dbReference>
<dbReference type="Proteomes" id="UP000308365">
    <property type="component" value="Unassembled WGS sequence"/>
</dbReference>
<sequence>TLSWKPRAGPELHSGKPVSPQVCYLCHSLLTLAGLVVSCQDITPDQWGEVQLLCMQLDRSISTHIRESPQAMHWTALKDLAAQTYIRWQELLVHCQPQ</sequence>
<name>A0A4U1F4F5_MONMO</name>
<organism evidence="1 2">
    <name type="scientific">Monodon monoceros</name>
    <name type="common">Narwhal</name>
    <name type="synonym">Ceratodon monodon</name>
    <dbReference type="NCBI Taxonomy" id="40151"/>
    <lineage>
        <taxon>Eukaryota</taxon>
        <taxon>Metazoa</taxon>
        <taxon>Chordata</taxon>
        <taxon>Craniata</taxon>
        <taxon>Vertebrata</taxon>
        <taxon>Euteleostomi</taxon>
        <taxon>Mammalia</taxon>
        <taxon>Eutheria</taxon>
        <taxon>Laurasiatheria</taxon>
        <taxon>Artiodactyla</taxon>
        <taxon>Whippomorpha</taxon>
        <taxon>Cetacea</taxon>
        <taxon>Odontoceti</taxon>
        <taxon>Monodontidae</taxon>
        <taxon>Monodon</taxon>
    </lineage>
</organism>
<gene>
    <name evidence="1" type="ORF">EI555_018804</name>
</gene>
<feature type="non-terminal residue" evidence="1">
    <location>
        <position position="98"/>
    </location>
</feature>
<dbReference type="InterPro" id="IPR026161">
    <property type="entry name" value="FAM178"/>
</dbReference>
<dbReference type="AlphaFoldDB" id="A0A4U1F4F5"/>